<evidence type="ECO:0000313" key="3">
    <source>
        <dbReference type="Proteomes" id="UP000244803"/>
    </source>
</evidence>
<evidence type="ECO:0000256" key="1">
    <source>
        <dbReference type="SAM" id="MobiDB-lite"/>
    </source>
</evidence>
<feature type="region of interest" description="Disordered" evidence="1">
    <location>
        <begin position="326"/>
        <end position="358"/>
    </location>
</feature>
<dbReference type="AlphaFoldDB" id="A0A976M6L5"/>
<dbReference type="OrthoDB" id="364816at2759"/>
<sequence>MVKQSARNSIGRSFSKLRSSISNSFKKSNNLSKSSSNYEENLNNESLEPSGSFRDHKLMFSDRNNNVRATFSEPASPELGDSARNNHEDFGMPKSSHKGAHSLNLGYSNGDSSASSKDQYSARSSNHQLWNDYVKYLSKDEFDRIYRDYVERNGRDFLNVGLRTYIDAVIETKRFRNRCFHVLSRNSAISRSPSYFNHEGISSSNADPVYRSYSTPEPSCTRIHDKKYSAHPGNGLSYDHNSNSFGSNETSYSDANNYSGFGNDSGNLVEEEFTPQRVPFSQGRQGHSSGADRPFKETISEALHKIDDFISNYDYLNSANRFKDFKPPDASSPSSHPVPSGANLPLAVSSPTADNSARRPNVELNYEVLSHNEKLRLLEKIGIDDDYIAKRVCSKFSGRAGSNAFVANNEKRSLEEFNLFHKENLKHQLDLNEQLSQELLHFSNLNTPDAVNTRLKNSEYSARSTDLFKSTLSDSFVDGSSLFRRISDTIDRNKDASPLNLLSQTYS</sequence>
<feature type="compositionally biased region" description="Polar residues" evidence="1">
    <location>
        <begin position="1"/>
        <end position="18"/>
    </location>
</feature>
<feature type="region of interest" description="Disordered" evidence="1">
    <location>
        <begin position="69"/>
        <end position="120"/>
    </location>
</feature>
<organism evidence="2 3">
    <name type="scientific">Theileria orientalis</name>
    <dbReference type="NCBI Taxonomy" id="68886"/>
    <lineage>
        <taxon>Eukaryota</taxon>
        <taxon>Sar</taxon>
        <taxon>Alveolata</taxon>
        <taxon>Apicomplexa</taxon>
        <taxon>Aconoidasida</taxon>
        <taxon>Piroplasmida</taxon>
        <taxon>Theileriidae</taxon>
        <taxon>Theileria</taxon>
    </lineage>
</organism>
<feature type="region of interest" description="Disordered" evidence="1">
    <location>
        <begin position="1"/>
        <end position="57"/>
    </location>
</feature>
<protein>
    <submittedName>
        <fullName evidence="2">Uncharacterized protein</fullName>
    </submittedName>
</protein>
<feature type="compositionally biased region" description="Polar residues" evidence="1">
    <location>
        <begin position="105"/>
        <end position="120"/>
    </location>
</feature>
<gene>
    <name evidence="2" type="ORF">MACJ_002699</name>
</gene>
<dbReference type="Proteomes" id="UP000244803">
    <property type="component" value="Chromosome 4"/>
</dbReference>
<proteinExistence type="predicted"/>
<feature type="compositionally biased region" description="Low complexity" evidence="1">
    <location>
        <begin position="19"/>
        <end position="52"/>
    </location>
</feature>
<evidence type="ECO:0000313" key="2">
    <source>
        <dbReference type="EMBL" id="UKJ89448.2"/>
    </source>
</evidence>
<reference evidence="2" key="1">
    <citation type="submission" date="2022-07" db="EMBL/GenBank/DDBJ databases">
        <title>Evaluation of T. orientalis genome assembly methods using nanopore sequencing and analysis of variation between genomes.</title>
        <authorList>
            <person name="Yam J."/>
            <person name="Micallef M.L."/>
            <person name="Liu M."/>
            <person name="Djordjevic S.P."/>
            <person name="Bogema D.R."/>
            <person name="Jenkins C."/>
        </authorList>
    </citation>
    <scope>NUCLEOTIDE SEQUENCE</scope>
    <source>
        <strain evidence="2">Fish Creek</strain>
    </source>
</reference>
<dbReference type="EMBL" id="CP056067">
    <property type="protein sequence ID" value="UKJ89448.2"/>
    <property type="molecule type" value="Genomic_DNA"/>
</dbReference>
<accession>A0A976M6L5</accession>
<name>A0A976M6L5_THEOR</name>